<dbReference type="SUPFAM" id="SSF47370">
    <property type="entry name" value="Bromodomain"/>
    <property type="match status" value="1"/>
</dbReference>
<evidence type="ECO:0000313" key="5">
    <source>
        <dbReference type="Proteomes" id="UP000694392"/>
    </source>
</evidence>
<dbReference type="Pfam" id="PF00439">
    <property type="entry name" value="Bromodomain"/>
    <property type="match status" value="1"/>
</dbReference>
<dbReference type="InterPro" id="IPR001487">
    <property type="entry name" value="Bromodomain"/>
</dbReference>
<accession>A0A8D0L7U7</accession>
<dbReference type="PROSITE" id="PS50014">
    <property type="entry name" value="BROMODOMAIN_2"/>
    <property type="match status" value="1"/>
</dbReference>
<sequence>MELVNYLFQYEDSEPFRQPVDLDQYSDYRSIIDTPMDLGTVKETLEAGNYDSPMELCKDIRLIFSNARSYTPNKRSKIYSMTLRISALFEEKIRRIVSDFKANQKHSERLQRSQRYNRRLKNRNRVCRSARTLR</sequence>
<dbReference type="PROSITE" id="PS00633">
    <property type="entry name" value="BROMODOMAIN_1"/>
    <property type="match status" value="1"/>
</dbReference>
<dbReference type="PANTHER" id="PTHR45926">
    <property type="entry name" value="OSJNBA0053K19.4 PROTEIN"/>
    <property type="match status" value="1"/>
</dbReference>
<dbReference type="AlphaFoldDB" id="A0A8D0L7U7"/>
<dbReference type="OMA" id="YMADVDL"/>
<proteinExistence type="predicted"/>
<dbReference type="Proteomes" id="UP000694392">
    <property type="component" value="Unplaced"/>
</dbReference>
<dbReference type="GeneTree" id="ENSGT00950000183107"/>
<name>A0A8D0L7U7_SPHPU</name>
<dbReference type="InterPro" id="IPR018359">
    <property type="entry name" value="Bromodomain_CS"/>
</dbReference>
<evidence type="ECO:0000256" key="1">
    <source>
        <dbReference type="ARBA" id="ARBA00023117"/>
    </source>
</evidence>
<dbReference type="InterPro" id="IPR036427">
    <property type="entry name" value="Bromodomain-like_sf"/>
</dbReference>
<dbReference type="FunFam" id="1.20.920.10:FF:000066">
    <property type="entry name" value="Transcription initiation factor TFIID subunit 1"/>
    <property type="match status" value="1"/>
</dbReference>
<reference evidence="4" key="1">
    <citation type="submission" date="2025-08" db="UniProtKB">
        <authorList>
            <consortium name="Ensembl"/>
        </authorList>
    </citation>
    <scope>IDENTIFICATION</scope>
</reference>
<evidence type="ECO:0000313" key="4">
    <source>
        <dbReference type="Ensembl" id="ENSSPUP00000015122.1"/>
    </source>
</evidence>
<evidence type="ECO:0000259" key="3">
    <source>
        <dbReference type="PROSITE" id="PS50014"/>
    </source>
</evidence>
<organism evidence="4 5">
    <name type="scientific">Sphenodon punctatus</name>
    <name type="common">Tuatara</name>
    <name type="synonym">Hatteria punctata</name>
    <dbReference type="NCBI Taxonomy" id="8508"/>
    <lineage>
        <taxon>Eukaryota</taxon>
        <taxon>Metazoa</taxon>
        <taxon>Chordata</taxon>
        <taxon>Craniata</taxon>
        <taxon>Vertebrata</taxon>
        <taxon>Euteleostomi</taxon>
        <taxon>Lepidosauria</taxon>
        <taxon>Sphenodontia</taxon>
        <taxon>Sphenodontidae</taxon>
        <taxon>Sphenodon</taxon>
    </lineage>
</organism>
<dbReference type="SMART" id="SM00297">
    <property type="entry name" value="BROMO"/>
    <property type="match status" value="1"/>
</dbReference>
<reference evidence="4" key="2">
    <citation type="submission" date="2025-09" db="UniProtKB">
        <authorList>
            <consortium name="Ensembl"/>
        </authorList>
    </citation>
    <scope>IDENTIFICATION</scope>
</reference>
<keyword evidence="5" id="KW-1185">Reference proteome</keyword>
<dbReference type="Ensembl" id="ENSSPUT00000016130.1">
    <property type="protein sequence ID" value="ENSSPUP00000015122.1"/>
    <property type="gene ID" value="ENSSPUG00000011681.1"/>
</dbReference>
<keyword evidence="1 2" id="KW-0103">Bromodomain</keyword>
<dbReference type="PRINTS" id="PR00503">
    <property type="entry name" value="BROMODOMAIN"/>
</dbReference>
<dbReference type="Gene3D" id="1.20.920.10">
    <property type="entry name" value="Bromodomain-like"/>
    <property type="match status" value="1"/>
</dbReference>
<evidence type="ECO:0000256" key="2">
    <source>
        <dbReference type="PROSITE-ProRule" id="PRU00035"/>
    </source>
</evidence>
<feature type="domain" description="Bromo" evidence="3">
    <location>
        <begin position="8"/>
        <end position="78"/>
    </location>
</feature>
<protein>
    <recommendedName>
        <fullName evidence="3">Bromo domain-containing protein</fullName>
    </recommendedName>
</protein>